<dbReference type="Proteomes" id="UP000707138">
    <property type="component" value="Unassembled WGS sequence"/>
</dbReference>
<keyword evidence="3" id="KW-0998">Cell outer membrane</keyword>
<dbReference type="Pfam" id="PF08479">
    <property type="entry name" value="POTRA_2"/>
    <property type="match status" value="1"/>
</dbReference>
<reference evidence="7 8" key="1">
    <citation type="journal article" date="2021" name="Sci. Rep.">
        <title>The distribution of antibiotic resistance genes in chicken gut microbiota commensals.</title>
        <authorList>
            <person name="Juricova H."/>
            <person name="Matiasovicova J."/>
            <person name="Kubasova T."/>
            <person name="Cejkova D."/>
            <person name="Rychlik I."/>
        </authorList>
    </citation>
    <scope>NUCLEOTIDE SEQUENCE [LARGE SCALE GENOMIC DNA]</scope>
    <source>
        <strain evidence="7 8">An537</strain>
    </source>
</reference>
<dbReference type="RefSeq" id="WP_205087586.1">
    <property type="nucleotide sequence ID" value="NZ_JACJLA010000004.1"/>
</dbReference>
<gene>
    <name evidence="7" type="ORF">H6A01_03635</name>
</gene>
<keyword evidence="1" id="KW-0472">Membrane</keyword>
<dbReference type="Gene3D" id="3.10.20.310">
    <property type="entry name" value="membrane protein fhac"/>
    <property type="match status" value="1"/>
</dbReference>
<comment type="caution">
    <text evidence="7">The sequence shown here is derived from an EMBL/GenBank/DDBJ whole genome shotgun (WGS) entry which is preliminary data.</text>
</comment>
<dbReference type="InterPro" id="IPR051544">
    <property type="entry name" value="TPS_OM_transporter"/>
</dbReference>
<feature type="domain" description="Polypeptide-transport-associated ShlB-type" evidence="5">
    <location>
        <begin position="94"/>
        <end position="167"/>
    </location>
</feature>
<accession>A0ABS2GFX4</accession>
<dbReference type="InterPro" id="IPR005565">
    <property type="entry name" value="Hemolysn_activator_HlyB_C"/>
</dbReference>
<protein>
    <submittedName>
        <fullName evidence="7">ShlB/FhaC/HecB family hemolysin secretion/activation protein</fullName>
    </submittedName>
</protein>
<evidence type="ECO:0000256" key="3">
    <source>
        <dbReference type="ARBA" id="ARBA00023237"/>
    </source>
</evidence>
<dbReference type="InterPro" id="IPR027282">
    <property type="entry name" value="TPS"/>
</dbReference>
<dbReference type="InterPro" id="IPR013686">
    <property type="entry name" value="Polypept-transport_assoc_ShlB"/>
</dbReference>
<dbReference type="Pfam" id="PF17287">
    <property type="entry name" value="POTRA_3"/>
    <property type="match status" value="1"/>
</dbReference>
<evidence type="ECO:0000256" key="1">
    <source>
        <dbReference type="ARBA" id="ARBA00022452"/>
    </source>
</evidence>
<dbReference type="Gene3D" id="2.40.160.50">
    <property type="entry name" value="membrane protein fhac: a member of the omp85/tpsb transporter family"/>
    <property type="match status" value="1"/>
</dbReference>
<organism evidence="7 8">
    <name type="scientific">Veillonella magna</name>
    <dbReference type="NCBI Taxonomy" id="464322"/>
    <lineage>
        <taxon>Bacteria</taxon>
        <taxon>Bacillati</taxon>
        <taxon>Bacillota</taxon>
        <taxon>Negativicutes</taxon>
        <taxon>Veillonellales</taxon>
        <taxon>Veillonellaceae</taxon>
        <taxon>Veillonella</taxon>
    </lineage>
</organism>
<dbReference type="PANTHER" id="PTHR34597">
    <property type="entry name" value="SLR1661 PROTEIN"/>
    <property type="match status" value="1"/>
</dbReference>
<proteinExistence type="predicted"/>
<evidence type="ECO:0000313" key="7">
    <source>
        <dbReference type="EMBL" id="MBM6912422.1"/>
    </source>
</evidence>
<name>A0ABS2GFX4_9FIRM</name>
<evidence type="ECO:0000259" key="6">
    <source>
        <dbReference type="Pfam" id="PF17287"/>
    </source>
</evidence>
<keyword evidence="8" id="KW-1185">Reference proteome</keyword>
<evidence type="ECO:0000259" key="5">
    <source>
        <dbReference type="Pfam" id="PF08479"/>
    </source>
</evidence>
<dbReference type="PIRSF" id="PIRSF029745">
    <property type="entry name" value="FhaC"/>
    <property type="match status" value="1"/>
</dbReference>
<dbReference type="Pfam" id="PF03865">
    <property type="entry name" value="ShlB"/>
    <property type="match status" value="1"/>
</dbReference>
<evidence type="ECO:0000259" key="4">
    <source>
        <dbReference type="Pfam" id="PF03865"/>
    </source>
</evidence>
<dbReference type="PANTHER" id="PTHR34597:SF3">
    <property type="entry name" value="OUTER MEMBRANE TRANSPORTER CDIB"/>
    <property type="match status" value="1"/>
</dbReference>
<evidence type="ECO:0000256" key="2">
    <source>
        <dbReference type="ARBA" id="ARBA00022692"/>
    </source>
</evidence>
<keyword evidence="2" id="KW-0812">Transmembrane</keyword>
<dbReference type="InterPro" id="IPR035251">
    <property type="entry name" value="ShlB_POTRA"/>
</dbReference>
<keyword evidence="1" id="KW-1134">Transmembrane beta strand</keyword>
<dbReference type="EMBL" id="JACJLA010000004">
    <property type="protein sequence ID" value="MBM6912422.1"/>
    <property type="molecule type" value="Genomic_DNA"/>
</dbReference>
<sequence length="579" mass="64573">MSVFVWMSSSGIEVMAVGPTGPEQAIAEAALRGQIQQEQLQEVQRTAIERGKRLDGAEQETSGITIDVPTVNQTNTNTNTTVTTGEGSSVGPVFQVDRIVVDGAANAPWLQAIAEAKAGHPMGMTDINTLVGAMNEALVRKGYVTSQVVIPEQTLRRGTLRLILVWGRLGTVRYAKGSAVVPWRNAFPIREGDVLNVRLLEEGLEAMKRLSSQDVTMRLVAGEVPGYTDVELMVTKTKPLHWLYTVDNSGLESTGTVQHSLSVAIDEPFHGDDQLQVAVGGDGERDGYVKGTRNRFVSYTIPFRKERLTVSYGDYKYHQTVQSIPYTFISSGRSQTTRLTWEHLLGRNDTVRSHFSVSAIRRTSHNYIDDMEIDVQSMKTSALEIGYHERRYMGRDTLYTHIGHRFGTAWWGAKAMSDLGEGLPTTHYKMWLFDVDYIHPFTMGHRPATWTSSFHGQWTTGGVYLYGTDQISIGNRYTVRGFNGEYTLSSESGWYLQNELASRIAPWHSDVYVALDIGAVYGKSVEWLVGRTIMGMAIGMRGEFPSGLFYDVSLGWPLYKPENYHTGKTVGYAMMGWRI</sequence>
<evidence type="ECO:0000313" key="8">
    <source>
        <dbReference type="Proteomes" id="UP000707138"/>
    </source>
</evidence>
<feature type="domain" description="ShlB POTRA" evidence="6">
    <location>
        <begin position="170"/>
        <end position="220"/>
    </location>
</feature>
<feature type="domain" description="Haemolysin activator HlyB C-terminal" evidence="4">
    <location>
        <begin position="226"/>
        <end position="542"/>
    </location>
</feature>